<evidence type="ECO:0000259" key="4">
    <source>
        <dbReference type="PROSITE" id="PS51790"/>
    </source>
</evidence>
<dbReference type="GO" id="GO:0033743">
    <property type="term" value="F:peptide-methionine (R)-S-oxide reductase activity"/>
    <property type="evidence" value="ECO:0007669"/>
    <property type="project" value="UniProtKB-EC"/>
</dbReference>
<evidence type="ECO:0000313" key="6">
    <source>
        <dbReference type="Proteomes" id="UP000037643"/>
    </source>
</evidence>
<dbReference type="GO" id="GO:0006979">
    <property type="term" value="P:response to oxidative stress"/>
    <property type="evidence" value="ECO:0007669"/>
    <property type="project" value="InterPro"/>
</dbReference>
<dbReference type="EC" id="1.8.4.12" evidence="1"/>
<organism evidence="5 6">
    <name type="scientific">Pelagerythrobacter marensis</name>
    <dbReference type="NCBI Taxonomy" id="543877"/>
    <lineage>
        <taxon>Bacteria</taxon>
        <taxon>Pseudomonadati</taxon>
        <taxon>Pseudomonadota</taxon>
        <taxon>Alphaproteobacteria</taxon>
        <taxon>Sphingomonadales</taxon>
        <taxon>Erythrobacteraceae</taxon>
        <taxon>Pelagerythrobacter</taxon>
    </lineage>
</organism>
<dbReference type="NCBIfam" id="TIGR00357">
    <property type="entry name" value="peptide-methionine (R)-S-oxide reductase MsrB"/>
    <property type="match status" value="1"/>
</dbReference>
<protein>
    <recommendedName>
        <fullName evidence="1">peptide-methionine (R)-S-oxide reductase</fullName>
        <ecNumber evidence="1">1.8.4.12</ecNumber>
    </recommendedName>
</protein>
<dbReference type="STRING" id="543877.AM2010_2295"/>
<dbReference type="PANTHER" id="PTHR10173:SF57">
    <property type="entry name" value="PEPTIDE-METHIONINE (R)-S-OXIDE REDUCTASE"/>
    <property type="match status" value="1"/>
</dbReference>
<dbReference type="GO" id="GO:0030091">
    <property type="term" value="P:protein repair"/>
    <property type="evidence" value="ECO:0007669"/>
    <property type="project" value="InterPro"/>
</dbReference>
<dbReference type="InterPro" id="IPR011057">
    <property type="entry name" value="Mss4-like_sf"/>
</dbReference>
<dbReference type="PANTHER" id="PTHR10173">
    <property type="entry name" value="METHIONINE SULFOXIDE REDUCTASE"/>
    <property type="match status" value="1"/>
</dbReference>
<dbReference type="PROSITE" id="PS51318">
    <property type="entry name" value="TAT"/>
    <property type="match status" value="1"/>
</dbReference>
<dbReference type="InterPro" id="IPR028427">
    <property type="entry name" value="Met_Sox_Rdtase_MsrB"/>
</dbReference>
<dbReference type="GO" id="GO:0005737">
    <property type="term" value="C:cytoplasm"/>
    <property type="evidence" value="ECO:0007669"/>
    <property type="project" value="TreeGrafter"/>
</dbReference>
<dbReference type="AlphaFoldDB" id="A0A0G3XAX4"/>
<name>A0A0G3XAX4_9SPHN</name>
<dbReference type="KEGG" id="amx:AM2010_2295"/>
<evidence type="ECO:0000256" key="2">
    <source>
        <dbReference type="ARBA" id="ARBA00023002"/>
    </source>
</evidence>
<dbReference type="Proteomes" id="UP000037643">
    <property type="component" value="Chromosome"/>
</dbReference>
<dbReference type="Gene3D" id="2.170.150.20">
    <property type="entry name" value="Peptide methionine sulfoxide reductase"/>
    <property type="match status" value="1"/>
</dbReference>
<keyword evidence="2" id="KW-0560">Oxidoreductase</keyword>
<dbReference type="RefSeq" id="WP_047807193.1">
    <property type="nucleotide sequence ID" value="NZ_CP011805.1"/>
</dbReference>
<dbReference type="OrthoDB" id="9785497at2"/>
<reference evidence="5 6" key="1">
    <citation type="submission" date="2015-06" db="EMBL/GenBank/DDBJ databases">
        <authorList>
            <person name="Kim K.M."/>
        </authorList>
    </citation>
    <scope>NUCLEOTIDE SEQUENCE [LARGE SCALE GENOMIC DNA]</scope>
    <source>
        <strain evidence="5 6">KCTC 22370</strain>
    </source>
</reference>
<gene>
    <name evidence="5" type="ORF">AM2010_2295</name>
</gene>
<keyword evidence="6" id="KW-1185">Reference proteome</keyword>
<dbReference type="InterPro" id="IPR006311">
    <property type="entry name" value="TAT_signal"/>
</dbReference>
<dbReference type="SUPFAM" id="SSF51316">
    <property type="entry name" value="Mss4-like"/>
    <property type="match status" value="1"/>
</dbReference>
<proteinExistence type="predicted"/>
<evidence type="ECO:0000256" key="1">
    <source>
        <dbReference type="ARBA" id="ARBA00012499"/>
    </source>
</evidence>
<dbReference type="InterPro" id="IPR002579">
    <property type="entry name" value="Met_Sox_Rdtase_MsrB_dom"/>
</dbReference>
<evidence type="ECO:0000313" key="5">
    <source>
        <dbReference type="EMBL" id="AKM08352.1"/>
    </source>
</evidence>
<feature type="domain" description="MsrB" evidence="4">
    <location>
        <begin position="45"/>
        <end position="166"/>
    </location>
</feature>
<comment type="catalytic activity">
    <reaction evidence="3">
        <text>L-methionyl-[protein] + [thioredoxin]-disulfide + H2O = L-methionyl-(R)-S-oxide-[protein] + [thioredoxin]-dithiol</text>
        <dbReference type="Rhea" id="RHEA:24164"/>
        <dbReference type="Rhea" id="RHEA-COMP:10698"/>
        <dbReference type="Rhea" id="RHEA-COMP:10700"/>
        <dbReference type="Rhea" id="RHEA-COMP:12313"/>
        <dbReference type="Rhea" id="RHEA-COMP:12314"/>
        <dbReference type="ChEBI" id="CHEBI:15377"/>
        <dbReference type="ChEBI" id="CHEBI:16044"/>
        <dbReference type="ChEBI" id="CHEBI:29950"/>
        <dbReference type="ChEBI" id="CHEBI:45764"/>
        <dbReference type="ChEBI" id="CHEBI:50058"/>
        <dbReference type="EC" id="1.8.4.12"/>
    </reaction>
</comment>
<dbReference type="PROSITE" id="PS51257">
    <property type="entry name" value="PROKAR_LIPOPROTEIN"/>
    <property type="match status" value="1"/>
</dbReference>
<evidence type="ECO:0000256" key="3">
    <source>
        <dbReference type="ARBA" id="ARBA00048488"/>
    </source>
</evidence>
<dbReference type="Pfam" id="PF01641">
    <property type="entry name" value="SelR"/>
    <property type="match status" value="1"/>
</dbReference>
<accession>A0A0G3XAX4</accession>
<dbReference type="EMBL" id="CP011805">
    <property type="protein sequence ID" value="AKM08352.1"/>
    <property type="molecule type" value="Genomic_DNA"/>
</dbReference>
<dbReference type="PROSITE" id="PS51790">
    <property type="entry name" value="MSRB"/>
    <property type="match status" value="1"/>
</dbReference>
<sequence>MNKEIAPIGRRAALRLVALGSAGLALGACGSERAEARRWKVVRSDAQWRARLTRSQYRVLREGWTERAHSSPLDRERRAGTFVCAGCGNTLYASETKYDSGTGWPSFWKPLPGAIVTEADFRLGYPRTEVLCADCGGHLGHVFGDGPPPTGKRYCMNGAAMAFRPA</sequence>
<dbReference type="PATRIC" id="fig|543877.4.peg.2329"/>